<dbReference type="Proteomes" id="UP000318582">
    <property type="component" value="Unassembled WGS sequence"/>
</dbReference>
<dbReference type="Pfam" id="PF20826">
    <property type="entry name" value="PHD_5"/>
    <property type="match status" value="1"/>
</dbReference>
<evidence type="ECO:0000259" key="5">
    <source>
        <dbReference type="SMART" id="SM00249"/>
    </source>
</evidence>
<dbReference type="PANTHER" id="PTHR47793:SF1">
    <property type="entry name" value="HISTONE DEACETYLASE COMPLEX SUBUNIT CTI6"/>
    <property type="match status" value="1"/>
</dbReference>
<protein>
    <recommendedName>
        <fullName evidence="5">Zinc finger PHD-type domain-containing protein</fullName>
    </recommendedName>
</protein>
<feature type="compositionally biased region" description="Polar residues" evidence="4">
    <location>
        <begin position="301"/>
        <end position="343"/>
    </location>
</feature>
<dbReference type="InterPro" id="IPR001965">
    <property type="entry name" value="Znf_PHD"/>
</dbReference>
<feature type="region of interest" description="Disordered" evidence="4">
    <location>
        <begin position="133"/>
        <end position="368"/>
    </location>
</feature>
<keyword evidence="2" id="KW-0863">Zinc-finger</keyword>
<evidence type="ECO:0000256" key="2">
    <source>
        <dbReference type="ARBA" id="ARBA00022771"/>
    </source>
</evidence>
<dbReference type="GO" id="GO:0061188">
    <property type="term" value="P:negative regulation of rDNA heterochromatin formation"/>
    <property type="evidence" value="ECO:0007669"/>
    <property type="project" value="TreeGrafter"/>
</dbReference>
<sequence length="513" mass="56830">MRAGRGSALPTPLFALNDPAPDTEDEDEITRCICGRVESFGVMVQCETCFVWQHCECMNMNPKKLPKNYYCEECKPDGHSLYMHLAPQKTTTRTRELAANAAARNNGKKRSTMNSREAAQSYTELLMLKPGTTSRTAASAAVGSTETYEMHMETEVQSPRRRGSQDDSAMGRAMRRFSGSSKPDQKSEKKDYTIDRKMMEIDTSNIINPNQDNKPPKRKRRSSATETSDPPEHDRASKRRMDSLENPNNHVGVNNTKRESFSQAEDSTRPSLRREATEEDPLSPRLPDSQKTRKKSDNSRKASNQSNSRGGRSTRAPRQSQSSGTSRSKNNSQPIVTSNSATTVEEAPEEHPVKTRIPHAKSSLGEMNKRVKQLSDYITRLQVSMAAAEPCVKLTSPSPSASIPDDCPSGLDSSSDTRTSSQSKFNMTPVKTERHPAMDTTTMTSTRIFNLAILTPGGQMMTGAVTTSPTGSEPAVCSPQTPARAETSFEMLDRLNLSLIRFQERFGSLNTKR</sequence>
<dbReference type="GO" id="GO:0061186">
    <property type="term" value="P:negative regulation of silent mating-type cassette heterochromatin formation"/>
    <property type="evidence" value="ECO:0007669"/>
    <property type="project" value="TreeGrafter"/>
</dbReference>
<comment type="caution">
    <text evidence="6">The sequence shown here is derived from an EMBL/GenBank/DDBJ whole genome shotgun (WGS) entry which is preliminary data.</text>
</comment>
<feature type="compositionally biased region" description="Polar residues" evidence="4">
    <location>
        <begin position="133"/>
        <end position="147"/>
    </location>
</feature>
<evidence type="ECO:0000313" key="7">
    <source>
        <dbReference type="Proteomes" id="UP000318582"/>
    </source>
</evidence>
<proteinExistence type="predicted"/>
<dbReference type="SMART" id="SM00249">
    <property type="entry name" value="PHD"/>
    <property type="match status" value="1"/>
</dbReference>
<accession>A0A507DYQ4</accession>
<feature type="compositionally biased region" description="Polar residues" evidence="4">
    <location>
        <begin position="202"/>
        <end position="213"/>
    </location>
</feature>
<dbReference type="InterPro" id="IPR013083">
    <property type="entry name" value="Znf_RING/FYVE/PHD"/>
</dbReference>
<feature type="region of interest" description="Disordered" evidence="4">
    <location>
        <begin position="1"/>
        <end position="22"/>
    </location>
</feature>
<dbReference type="PANTHER" id="PTHR47793">
    <property type="entry name" value="HISTONE DEACETYLASE COMPLEX SUBUNIT CTI6"/>
    <property type="match status" value="1"/>
</dbReference>
<feature type="compositionally biased region" description="Basic and acidic residues" evidence="4">
    <location>
        <begin position="230"/>
        <end position="243"/>
    </location>
</feature>
<dbReference type="InterPro" id="IPR011011">
    <property type="entry name" value="Znf_FYVE_PHD"/>
</dbReference>
<feature type="compositionally biased region" description="Low complexity" evidence="4">
    <location>
        <begin position="409"/>
        <end position="423"/>
    </location>
</feature>
<evidence type="ECO:0000313" key="6">
    <source>
        <dbReference type="EMBL" id="TPX56275.1"/>
    </source>
</evidence>
<dbReference type="GO" id="GO:0033698">
    <property type="term" value="C:Rpd3L complex"/>
    <property type="evidence" value="ECO:0007669"/>
    <property type="project" value="TreeGrafter"/>
</dbReference>
<evidence type="ECO:0000256" key="3">
    <source>
        <dbReference type="ARBA" id="ARBA00022833"/>
    </source>
</evidence>
<dbReference type="GO" id="GO:0070210">
    <property type="term" value="C:Rpd3L-Expanded complex"/>
    <property type="evidence" value="ECO:0007669"/>
    <property type="project" value="TreeGrafter"/>
</dbReference>
<feature type="compositionally biased region" description="Basic and acidic residues" evidence="4">
    <location>
        <begin position="183"/>
        <end position="200"/>
    </location>
</feature>
<feature type="region of interest" description="Disordered" evidence="4">
    <location>
        <begin position="394"/>
        <end position="428"/>
    </location>
</feature>
<evidence type="ECO:0000256" key="1">
    <source>
        <dbReference type="ARBA" id="ARBA00022723"/>
    </source>
</evidence>
<name>A0A507DYQ4_9FUNG</name>
<feature type="compositionally biased region" description="Polar residues" evidence="4">
    <location>
        <begin position="245"/>
        <end position="255"/>
    </location>
</feature>
<feature type="compositionally biased region" description="Basic and acidic residues" evidence="4">
    <location>
        <begin position="288"/>
        <end position="300"/>
    </location>
</feature>
<feature type="compositionally biased region" description="Basic and acidic residues" evidence="4">
    <location>
        <begin position="256"/>
        <end position="276"/>
    </location>
</feature>
<keyword evidence="3" id="KW-0862">Zinc</keyword>
<reference evidence="6 7" key="1">
    <citation type="journal article" date="2019" name="Sci. Rep.">
        <title>Comparative genomics of chytrid fungi reveal insights into the obligate biotrophic and pathogenic lifestyle of Synchytrium endobioticum.</title>
        <authorList>
            <person name="van de Vossenberg B.T.L.H."/>
            <person name="Warris S."/>
            <person name="Nguyen H.D.T."/>
            <person name="van Gent-Pelzer M.P.E."/>
            <person name="Joly D.L."/>
            <person name="van de Geest H.C."/>
            <person name="Bonants P.J.M."/>
            <person name="Smith D.S."/>
            <person name="Levesque C.A."/>
            <person name="van der Lee T.A.J."/>
        </authorList>
    </citation>
    <scope>NUCLEOTIDE SEQUENCE [LARGE SCALE GENOMIC DNA]</scope>
    <source>
        <strain evidence="6 7">CBS 809.83</strain>
    </source>
</reference>
<dbReference type="PROSITE" id="PS01359">
    <property type="entry name" value="ZF_PHD_1"/>
    <property type="match status" value="1"/>
</dbReference>
<dbReference type="InterPro" id="IPR053051">
    <property type="entry name" value="HDAC_complex_subunit"/>
</dbReference>
<dbReference type="GO" id="GO:0008270">
    <property type="term" value="F:zinc ion binding"/>
    <property type="evidence" value="ECO:0007669"/>
    <property type="project" value="UniProtKB-KW"/>
</dbReference>
<dbReference type="EMBL" id="QEAQ01000080">
    <property type="protein sequence ID" value="TPX56275.1"/>
    <property type="molecule type" value="Genomic_DNA"/>
</dbReference>
<dbReference type="InterPro" id="IPR019786">
    <property type="entry name" value="Zinc_finger_PHD-type_CS"/>
</dbReference>
<feature type="domain" description="Zinc finger PHD-type" evidence="5">
    <location>
        <begin position="31"/>
        <end position="75"/>
    </location>
</feature>
<dbReference type="SUPFAM" id="SSF57903">
    <property type="entry name" value="FYVE/PHD zinc finger"/>
    <property type="match status" value="1"/>
</dbReference>
<dbReference type="Gene3D" id="3.30.40.10">
    <property type="entry name" value="Zinc/RING finger domain, C3HC4 (zinc finger)"/>
    <property type="match status" value="1"/>
</dbReference>
<dbReference type="STRING" id="109895.A0A507DYQ4"/>
<dbReference type="AlphaFoldDB" id="A0A507DYQ4"/>
<gene>
    <name evidence="6" type="ORF">PhCBS80983_g04653</name>
</gene>
<keyword evidence="7" id="KW-1185">Reference proteome</keyword>
<evidence type="ECO:0000256" key="4">
    <source>
        <dbReference type="SAM" id="MobiDB-lite"/>
    </source>
</evidence>
<keyword evidence="1" id="KW-0479">Metal-binding</keyword>
<organism evidence="6 7">
    <name type="scientific">Powellomyces hirtus</name>
    <dbReference type="NCBI Taxonomy" id="109895"/>
    <lineage>
        <taxon>Eukaryota</taxon>
        <taxon>Fungi</taxon>
        <taxon>Fungi incertae sedis</taxon>
        <taxon>Chytridiomycota</taxon>
        <taxon>Chytridiomycota incertae sedis</taxon>
        <taxon>Chytridiomycetes</taxon>
        <taxon>Spizellomycetales</taxon>
        <taxon>Powellomycetaceae</taxon>
        <taxon>Powellomyces</taxon>
    </lineage>
</organism>